<dbReference type="Gene3D" id="3.40.630.30">
    <property type="match status" value="1"/>
</dbReference>
<accession>A0ABM5QLS7</accession>
<dbReference type="NCBIfam" id="TIGR01575">
    <property type="entry name" value="rimI"/>
    <property type="match status" value="1"/>
</dbReference>
<reference evidence="5 6" key="1">
    <citation type="submission" date="2014-07" db="EMBL/GenBank/DDBJ databases">
        <title>Complete genome sequence of Corynebacterium atypicum DSM 44849: identifiction of the mycolic acid biosynthesis genes.</title>
        <authorList>
            <person name="Tippelt A."/>
            <person name="Mollmann S."/>
            <person name="Albersmeier A."/>
            <person name="Jaenicke S."/>
            <person name="Ruckert C."/>
            <person name="Tauch A."/>
        </authorList>
    </citation>
    <scope>NUCLEOTIDE SEQUENCE [LARGE SCALE GENOMIC DNA]</scope>
    <source>
        <strain evidence="5 6">R2070</strain>
    </source>
</reference>
<evidence type="ECO:0000313" key="5">
    <source>
        <dbReference type="EMBL" id="AIG63714.1"/>
    </source>
</evidence>
<evidence type="ECO:0000313" key="6">
    <source>
        <dbReference type="Proteomes" id="UP000028504"/>
    </source>
</evidence>
<evidence type="ECO:0000259" key="4">
    <source>
        <dbReference type="PROSITE" id="PS51186"/>
    </source>
</evidence>
<dbReference type="PANTHER" id="PTHR43877">
    <property type="entry name" value="AMINOALKYLPHOSPHONATE N-ACETYLTRANSFERASE-RELATED-RELATED"/>
    <property type="match status" value="1"/>
</dbReference>
<keyword evidence="6" id="KW-1185">Reference proteome</keyword>
<comment type="subcellular location">
    <subcellularLocation>
        <location evidence="3">Cytoplasm</location>
    </subcellularLocation>
</comment>
<keyword evidence="3" id="KW-0963">Cytoplasm</keyword>
<keyword evidence="1" id="KW-0808">Transferase</keyword>
<name>A0ABM5QLS7_9CORY</name>
<comment type="catalytic activity">
    <reaction evidence="3">
        <text>N-terminal L-alanyl-[ribosomal protein bS18] + acetyl-CoA = N-terminal N(alpha)-acetyl-L-alanyl-[ribosomal protein bS18] + CoA + H(+)</text>
        <dbReference type="Rhea" id="RHEA:43756"/>
        <dbReference type="Rhea" id="RHEA-COMP:10676"/>
        <dbReference type="Rhea" id="RHEA-COMP:10677"/>
        <dbReference type="ChEBI" id="CHEBI:15378"/>
        <dbReference type="ChEBI" id="CHEBI:57287"/>
        <dbReference type="ChEBI" id="CHEBI:57288"/>
        <dbReference type="ChEBI" id="CHEBI:64718"/>
        <dbReference type="ChEBI" id="CHEBI:83683"/>
        <dbReference type="EC" id="2.3.1.266"/>
    </reaction>
</comment>
<dbReference type="Proteomes" id="UP000028504">
    <property type="component" value="Chromosome"/>
</dbReference>
<gene>
    <name evidence="5" type="ORF">CATYP_02355</name>
</gene>
<comment type="function">
    <text evidence="3">Acetylates the N-terminal alanine of ribosomal protein bS18.</text>
</comment>
<protein>
    <recommendedName>
        <fullName evidence="3">[Ribosomal protein bS18]-alanine N-acetyltransferase</fullName>
        <ecNumber evidence="3">2.3.1.266</ecNumber>
    </recommendedName>
</protein>
<feature type="domain" description="N-acetyltransferase" evidence="4">
    <location>
        <begin position="1"/>
        <end position="150"/>
    </location>
</feature>
<dbReference type="SUPFAM" id="SSF55729">
    <property type="entry name" value="Acyl-CoA N-acyltransferases (Nat)"/>
    <property type="match status" value="1"/>
</dbReference>
<evidence type="ECO:0000256" key="1">
    <source>
        <dbReference type="ARBA" id="ARBA00022679"/>
    </source>
</evidence>
<evidence type="ECO:0000256" key="3">
    <source>
        <dbReference type="RuleBase" id="RU363094"/>
    </source>
</evidence>
<dbReference type="PROSITE" id="PS51186">
    <property type="entry name" value="GNAT"/>
    <property type="match status" value="1"/>
</dbReference>
<comment type="similarity">
    <text evidence="3">Belongs to the acetyltransferase family. RimI subfamily.</text>
</comment>
<dbReference type="InterPro" id="IPR000182">
    <property type="entry name" value="GNAT_dom"/>
</dbReference>
<keyword evidence="2" id="KW-0012">Acyltransferase</keyword>
<dbReference type="Pfam" id="PF00583">
    <property type="entry name" value="Acetyltransf_1"/>
    <property type="match status" value="1"/>
</dbReference>
<dbReference type="InterPro" id="IPR050832">
    <property type="entry name" value="Bact_Acetyltransf"/>
</dbReference>
<proteinExistence type="inferred from homology"/>
<dbReference type="EC" id="2.3.1.266" evidence="3"/>
<dbReference type="EMBL" id="CP008944">
    <property type="protein sequence ID" value="AIG63714.1"/>
    <property type="molecule type" value="Genomic_DNA"/>
</dbReference>
<evidence type="ECO:0000256" key="2">
    <source>
        <dbReference type="ARBA" id="ARBA00023315"/>
    </source>
</evidence>
<dbReference type="CDD" id="cd04301">
    <property type="entry name" value="NAT_SF"/>
    <property type="match status" value="1"/>
</dbReference>
<dbReference type="InterPro" id="IPR006464">
    <property type="entry name" value="AcTrfase_RimI/Ard1"/>
</dbReference>
<sequence length="151" mass="16408">MRWQELTVRDAARLAALEQVLFAGESPWSARELAAEIGAAHTYYLGCWLEDGLVGYAGLGCLGTASAPEYEVHTVGVDPGCQGRGLGRGLIRRLLAVADERPGPVFLEVRCDNAPAVGLYESLGFARLGVRRGYYQPSGADAWTMRRLPRK</sequence>
<dbReference type="InterPro" id="IPR016181">
    <property type="entry name" value="Acyl_CoA_acyltransferase"/>
</dbReference>
<organism evidence="5 6">
    <name type="scientific">Corynebacterium atypicum</name>
    <dbReference type="NCBI Taxonomy" id="191610"/>
    <lineage>
        <taxon>Bacteria</taxon>
        <taxon>Bacillati</taxon>
        <taxon>Actinomycetota</taxon>
        <taxon>Actinomycetes</taxon>
        <taxon>Mycobacteriales</taxon>
        <taxon>Corynebacteriaceae</taxon>
        <taxon>Corynebacterium</taxon>
    </lineage>
</organism>